<evidence type="ECO:0000313" key="3">
    <source>
        <dbReference type="EMBL" id="GHJ86031.1"/>
    </source>
</evidence>
<feature type="region of interest" description="Disordered" evidence="1">
    <location>
        <begin position="16"/>
        <end position="39"/>
    </location>
</feature>
<dbReference type="Proteomes" id="UP000620104">
    <property type="component" value="Unassembled WGS sequence"/>
</dbReference>
<keyword evidence="2" id="KW-1133">Transmembrane helix</keyword>
<comment type="caution">
    <text evidence="3">The sequence shown here is derived from an EMBL/GenBank/DDBJ whole genome shotgun (WGS) entry which is preliminary data.</text>
</comment>
<feature type="region of interest" description="Disordered" evidence="1">
    <location>
        <begin position="60"/>
        <end position="89"/>
    </location>
</feature>
<evidence type="ECO:0000256" key="2">
    <source>
        <dbReference type="SAM" id="Phobius"/>
    </source>
</evidence>
<evidence type="ECO:0000256" key="1">
    <source>
        <dbReference type="SAM" id="MobiDB-lite"/>
    </source>
</evidence>
<dbReference type="AlphaFoldDB" id="A0A8H3TS89"/>
<dbReference type="OrthoDB" id="2576477at2759"/>
<reference evidence="3" key="1">
    <citation type="submission" date="2020-07" db="EMBL/GenBank/DDBJ databases">
        <title>Draft Genome Sequence of a Deep-Sea Yeast, Naganishia (Cryptococcus) liquefaciens strain N6.</title>
        <authorList>
            <person name="Han Y.W."/>
            <person name="Kajitani R."/>
            <person name="Morimoto H."/>
            <person name="Parhat M."/>
            <person name="Tsubouchi H."/>
            <person name="Bakenova O."/>
            <person name="Ogata M."/>
            <person name="Argunhan B."/>
            <person name="Aoki R."/>
            <person name="Kajiwara S."/>
            <person name="Itoh T."/>
            <person name="Iwasaki H."/>
        </authorList>
    </citation>
    <scope>NUCLEOTIDE SEQUENCE</scope>
    <source>
        <strain evidence="3">N6</strain>
    </source>
</reference>
<sequence>MGSENPQLLGLVESPQKYHAARRQRAATTSGAMGGRTSRASSDVAMRFEADPFAGQAAAYHSSRHGSVGRNGQDNGMPGIHRLQSDTGPARKLHVDERTPLLGSNGNNGLVVNALGINTSGSRSPNLNGTRSARSISITSTQTTAHPPLYIETDSHHGIIASSSSSIHTPSKERRVRPSSWRNMLRAPSQMNTPTLRVIDTPDGEAIVVTRPKKKRHPIVRYLRPLWSGAHWAALFHLVFLNFPFAVLLWPLLVAGTLTGTVLLITLPLGALIWFLTLILARSACRLELKMQLYFHSPLRSSIPRPVYFPIFRRIKLVPGVDGQVRPVVEMHGEGEGAELAGVVHERNFFKNCWSMFSGKPIARVSVFKY</sequence>
<protein>
    <submittedName>
        <fullName evidence="3">Uncharacterized protein</fullName>
    </submittedName>
</protein>
<dbReference type="EMBL" id="BLZA01000017">
    <property type="protein sequence ID" value="GHJ86031.1"/>
    <property type="molecule type" value="Genomic_DNA"/>
</dbReference>
<name>A0A8H3TS89_9TREE</name>
<keyword evidence="4" id="KW-1185">Reference proteome</keyword>
<keyword evidence="2" id="KW-0812">Transmembrane</keyword>
<accession>A0A8H3TS89</accession>
<feature type="transmembrane region" description="Helical" evidence="2">
    <location>
        <begin position="258"/>
        <end position="281"/>
    </location>
</feature>
<feature type="transmembrane region" description="Helical" evidence="2">
    <location>
        <begin position="232"/>
        <end position="252"/>
    </location>
</feature>
<organism evidence="3 4">
    <name type="scientific">Naganishia liquefaciens</name>
    <dbReference type="NCBI Taxonomy" id="104408"/>
    <lineage>
        <taxon>Eukaryota</taxon>
        <taxon>Fungi</taxon>
        <taxon>Dikarya</taxon>
        <taxon>Basidiomycota</taxon>
        <taxon>Agaricomycotina</taxon>
        <taxon>Tremellomycetes</taxon>
        <taxon>Filobasidiales</taxon>
        <taxon>Filobasidiaceae</taxon>
        <taxon>Naganishia</taxon>
    </lineage>
</organism>
<evidence type="ECO:0000313" key="4">
    <source>
        <dbReference type="Proteomes" id="UP000620104"/>
    </source>
</evidence>
<gene>
    <name evidence="3" type="ORF">NliqN6_2433</name>
</gene>
<keyword evidence="2" id="KW-0472">Membrane</keyword>
<proteinExistence type="predicted"/>